<evidence type="ECO:0000313" key="2">
    <source>
        <dbReference type="Proteomes" id="UP000518892"/>
    </source>
</evidence>
<reference evidence="1 2" key="1">
    <citation type="submission" date="2020-08" db="EMBL/GenBank/DDBJ databases">
        <title>Genomic Encyclopedia of Type Strains, Phase III (KMG-III): the genomes of soil and plant-associated and newly described type strains.</title>
        <authorList>
            <person name="Whitman W."/>
        </authorList>
    </citation>
    <scope>NUCLEOTIDE SEQUENCE [LARGE SCALE GENOMIC DNA]</scope>
    <source>
        <strain evidence="1 2">CECT 7744</strain>
    </source>
</reference>
<sequence length="102" mass="11213">MHNLWIPVVAILVAAGLIFGGQAVSEAKRDAQVAARIAERLDTPQRVDLSHLTEVNKGYGLCGDYALPGGPTARFYYHTVTERLTLDDTAPLYRSNCARLDR</sequence>
<protein>
    <submittedName>
        <fullName evidence="1">Uncharacterized protein</fullName>
    </submittedName>
</protein>
<organism evidence="1 2">
    <name type="scientific">Halomonas stenophila</name>
    <dbReference type="NCBI Taxonomy" id="795312"/>
    <lineage>
        <taxon>Bacteria</taxon>
        <taxon>Pseudomonadati</taxon>
        <taxon>Pseudomonadota</taxon>
        <taxon>Gammaproteobacteria</taxon>
        <taxon>Oceanospirillales</taxon>
        <taxon>Halomonadaceae</taxon>
        <taxon>Halomonas</taxon>
    </lineage>
</organism>
<name>A0A7W5EUA5_9GAMM</name>
<dbReference type="AlphaFoldDB" id="A0A7W5EUA5"/>
<dbReference type="RefSeq" id="WP_183383323.1">
    <property type="nucleotide sequence ID" value="NZ_JACHXR010000003.1"/>
</dbReference>
<comment type="caution">
    <text evidence="1">The sequence shown here is derived from an EMBL/GenBank/DDBJ whole genome shotgun (WGS) entry which is preliminary data.</text>
</comment>
<keyword evidence="2" id="KW-1185">Reference proteome</keyword>
<evidence type="ECO:0000313" key="1">
    <source>
        <dbReference type="EMBL" id="MBB3230836.1"/>
    </source>
</evidence>
<gene>
    <name evidence="1" type="ORF">FHR97_001685</name>
</gene>
<proteinExistence type="predicted"/>
<accession>A0A7W5EUA5</accession>
<dbReference type="Proteomes" id="UP000518892">
    <property type="component" value="Unassembled WGS sequence"/>
</dbReference>
<dbReference type="EMBL" id="JACHXR010000003">
    <property type="protein sequence ID" value="MBB3230836.1"/>
    <property type="molecule type" value="Genomic_DNA"/>
</dbReference>